<dbReference type="EMBL" id="RQYT01000033">
    <property type="protein sequence ID" value="RRD48650.1"/>
    <property type="molecule type" value="Genomic_DNA"/>
</dbReference>
<keyword evidence="5" id="KW-0812">Transmembrane</keyword>
<evidence type="ECO:0000259" key="6">
    <source>
        <dbReference type="Pfam" id="PF01343"/>
    </source>
</evidence>
<dbReference type="InterPro" id="IPR002142">
    <property type="entry name" value="Peptidase_S49"/>
</dbReference>
<keyword evidence="4" id="KW-0720">Serine protease</keyword>
<feature type="domain" description="Peptidase S49" evidence="6">
    <location>
        <begin position="163"/>
        <end position="324"/>
    </location>
</feature>
<dbReference type="RefSeq" id="WP_125228658.1">
    <property type="nucleotide sequence ID" value="NZ_RQYT01000033.1"/>
</dbReference>
<dbReference type="Gene3D" id="3.90.226.10">
    <property type="entry name" value="2-enoyl-CoA Hydratase, Chain A, domain 1"/>
    <property type="match status" value="1"/>
</dbReference>
<dbReference type="CDD" id="cd07023">
    <property type="entry name" value="S49_Sppa_N_C"/>
    <property type="match status" value="1"/>
</dbReference>
<dbReference type="PANTHER" id="PTHR42987:SF4">
    <property type="entry name" value="PROTEASE SOHB-RELATED"/>
    <property type="match status" value="1"/>
</dbReference>
<dbReference type="InterPro" id="IPR047272">
    <property type="entry name" value="S49_SppA_C"/>
</dbReference>
<dbReference type="OrthoDB" id="5623708at2"/>
<evidence type="ECO:0000313" key="8">
    <source>
        <dbReference type="Proteomes" id="UP000280935"/>
    </source>
</evidence>
<evidence type="ECO:0000256" key="2">
    <source>
        <dbReference type="ARBA" id="ARBA00022670"/>
    </source>
</evidence>
<evidence type="ECO:0000313" key="7">
    <source>
        <dbReference type="EMBL" id="RRD48650.1"/>
    </source>
</evidence>
<dbReference type="GO" id="GO:0006508">
    <property type="term" value="P:proteolysis"/>
    <property type="evidence" value="ECO:0007669"/>
    <property type="project" value="UniProtKB-KW"/>
</dbReference>
<dbReference type="GO" id="GO:0008236">
    <property type="term" value="F:serine-type peptidase activity"/>
    <property type="evidence" value="ECO:0007669"/>
    <property type="project" value="UniProtKB-KW"/>
</dbReference>
<evidence type="ECO:0000256" key="1">
    <source>
        <dbReference type="ARBA" id="ARBA00008683"/>
    </source>
</evidence>
<keyword evidence="5" id="KW-1133">Transmembrane helix</keyword>
<keyword evidence="2" id="KW-0645">Protease</keyword>
<evidence type="ECO:0000256" key="3">
    <source>
        <dbReference type="ARBA" id="ARBA00022801"/>
    </source>
</evidence>
<organism evidence="7 8">
    <name type="scientific">Arachnia propionica</name>
    <dbReference type="NCBI Taxonomy" id="1750"/>
    <lineage>
        <taxon>Bacteria</taxon>
        <taxon>Bacillati</taxon>
        <taxon>Actinomycetota</taxon>
        <taxon>Actinomycetes</taxon>
        <taxon>Propionibacteriales</taxon>
        <taxon>Propionibacteriaceae</taxon>
        <taxon>Arachnia</taxon>
    </lineage>
</organism>
<accession>A0A3P1WTG0</accession>
<name>A0A3P1WTG0_9ACTN</name>
<keyword evidence="3" id="KW-0378">Hydrolase</keyword>
<comment type="caution">
    <text evidence="7">The sequence shown here is derived from an EMBL/GenBank/DDBJ whole genome shotgun (WGS) entry which is preliminary data.</text>
</comment>
<dbReference type="SUPFAM" id="SSF52096">
    <property type="entry name" value="ClpP/crotonase"/>
    <property type="match status" value="1"/>
</dbReference>
<reference evidence="7 8" key="1">
    <citation type="submission" date="2018-11" db="EMBL/GenBank/DDBJ databases">
        <title>Genomes From Bacteria Associated with the Canine Oral Cavity: a Test Case for Automated Genome-Based Taxonomic Assignment.</title>
        <authorList>
            <person name="Coil D.A."/>
            <person name="Jospin G."/>
            <person name="Darling A.E."/>
            <person name="Wallis C."/>
            <person name="Davis I.J."/>
            <person name="Harris S."/>
            <person name="Eisen J.A."/>
            <person name="Holcombe L.J."/>
            <person name="O'Flynn C."/>
        </authorList>
    </citation>
    <scope>NUCLEOTIDE SEQUENCE [LARGE SCALE GENOMIC DNA]</scope>
    <source>
        <strain evidence="7 8">OH2822_COT-296</strain>
    </source>
</reference>
<sequence>MSHSEEPQSNSPYLPPPRPYAPAVANRTPGFRSGFGLGTGIGLGLMLGAVVLSIVSGLFAIAMAGILVRGITPDGASTSLSPLWGAAGAKGRLRAITVSGTILTSPGEGGLLASGTYGYEIAQQLDELTADDAAGVVLLINSPGGSVTGSRAISDAVERYRARTGLPVLVHVEGLSASGGVYSMVSATEVTADHGSTIGSIGVMMGPFTEYRDVVALGSTLTTPGVTTTGGITQRYITAGSSKDLGNPYRSATEEEIASLQALVDGEYNHFVQHVSKHRNIPEETIRGFGAAVFTADDAVAKGLIDQVMGREEFFRHAATTAGLNPDDTVVETVRAPSALESLLGAERAWGVSPALRADEATLVAPTLCSATRPLVFAGDVRGVCG</sequence>
<evidence type="ECO:0000256" key="4">
    <source>
        <dbReference type="ARBA" id="ARBA00022825"/>
    </source>
</evidence>
<gene>
    <name evidence="7" type="ORF">EII35_11745</name>
</gene>
<dbReference type="AlphaFoldDB" id="A0A3P1WTG0"/>
<dbReference type="InterPro" id="IPR029045">
    <property type="entry name" value="ClpP/crotonase-like_dom_sf"/>
</dbReference>
<comment type="similarity">
    <text evidence="1">Belongs to the peptidase S49 family.</text>
</comment>
<dbReference type="Gene3D" id="6.20.330.10">
    <property type="match status" value="1"/>
</dbReference>
<dbReference type="Pfam" id="PF01343">
    <property type="entry name" value="Peptidase_S49"/>
    <property type="match status" value="1"/>
</dbReference>
<keyword evidence="5" id="KW-0472">Membrane</keyword>
<evidence type="ECO:0000256" key="5">
    <source>
        <dbReference type="SAM" id="Phobius"/>
    </source>
</evidence>
<feature type="transmembrane region" description="Helical" evidence="5">
    <location>
        <begin position="41"/>
        <end position="68"/>
    </location>
</feature>
<proteinExistence type="inferred from homology"/>
<dbReference type="PANTHER" id="PTHR42987">
    <property type="entry name" value="PEPTIDASE S49"/>
    <property type="match status" value="1"/>
</dbReference>
<protein>
    <submittedName>
        <fullName evidence="7">S49 family peptidase</fullName>
    </submittedName>
</protein>
<dbReference type="Proteomes" id="UP000280935">
    <property type="component" value="Unassembled WGS sequence"/>
</dbReference>